<feature type="region of interest" description="Disordered" evidence="1">
    <location>
        <begin position="1"/>
        <end position="50"/>
    </location>
</feature>
<gene>
    <name evidence="2" type="ORF">ARALYDRAFT_917085</name>
</gene>
<proteinExistence type="predicted"/>
<keyword evidence="3" id="KW-1185">Reference proteome</keyword>
<protein>
    <submittedName>
        <fullName evidence="2">Predicted protein</fullName>
    </submittedName>
</protein>
<name>D7MLG4_ARALL</name>
<evidence type="ECO:0000256" key="1">
    <source>
        <dbReference type="SAM" id="MobiDB-lite"/>
    </source>
</evidence>
<dbReference type="HOGENOM" id="CLU_3127060_0_0_1"/>
<sequence length="50" mass="5675">MKKCAKQREIKTEQLNKKKQSKRKSINVDLAARPQSGCGAKPDHHVLSKM</sequence>
<evidence type="ECO:0000313" key="2">
    <source>
        <dbReference type="EMBL" id="EFH41581.1"/>
    </source>
</evidence>
<reference evidence="3" key="1">
    <citation type="journal article" date="2011" name="Nat. Genet.">
        <title>The Arabidopsis lyrata genome sequence and the basis of rapid genome size change.</title>
        <authorList>
            <person name="Hu T.T."/>
            <person name="Pattyn P."/>
            <person name="Bakker E.G."/>
            <person name="Cao J."/>
            <person name="Cheng J.-F."/>
            <person name="Clark R.M."/>
            <person name="Fahlgren N."/>
            <person name="Fawcett J.A."/>
            <person name="Grimwood J."/>
            <person name="Gundlach H."/>
            <person name="Haberer G."/>
            <person name="Hollister J.D."/>
            <person name="Ossowski S."/>
            <person name="Ottilar R.P."/>
            <person name="Salamov A.A."/>
            <person name="Schneeberger K."/>
            <person name="Spannagl M."/>
            <person name="Wang X."/>
            <person name="Yang L."/>
            <person name="Nasrallah M.E."/>
            <person name="Bergelson J."/>
            <person name="Carrington J.C."/>
            <person name="Gaut B.S."/>
            <person name="Schmutz J."/>
            <person name="Mayer K.F.X."/>
            <person name="Van de Peer Y."/>
            <person name="Grigoriev I.V."/>
            <person name="Nordborg M."/>
            <person name="Weigel D."/>
            <person name="Guo Y.-L."/>
        </authorList>
    </citation>
    <scope>NUCLEOTIDE SEQUENCE [LARGE SCALE GENOMIC DNA]</scope>
    <source>
        <strain evidence="3">cv. MN47</strain>
    </source>
</reference>
<dbReference type="Proteomes" id="UP000008694">
    <property type="component" value="Unassembled WGS sequence"/>
</dbReference>
<feature type="compositionally biased region" description="Basic and acidic residues" evidence="1">
    <location>
        <begin position="41"/>
        <end position="50"/>
    </location>
</feature>
<evidence type="ECO:0000313" key="3">
    <source>
        <dbReference type="Proteomes" id="UP000008694"/>
    </source>
</evidence>
<accession>D7MLG4</accession>
<feature type="compositionally biased region" description="Basic and acidic residues" evidence="1">
    <location>
        <begin position="1"/>
        <end position="16"/>
    </location>
</feature>
<dbReference type="Gramene" id="scaffold_800485.1">
    <property type="protein sequence ID" value="scaffold_800485.1"/>
    <property type="gene ID" value="scaffold_800485.1"/>
</dbReference>
<dbReference type="AlphaFoldDB" id="D7MLG4"/>
<dbReference type="EMBL" id="GL348720">
    <property type="protein sequence ID" value="EFH41581.1"/>
    <property type="molecule type" value="Genomic_DNA"/>
</dbReference>
<organism evidence="3">
    <name type="scientific">Arabidopsis lyrata subsp. lyrata</name>
    <name type="common">Lyre-leaved rock-cress</name>
    <dbReference type="NCBI Taxonomy" id="81972"/>
    <lineage>
        <taxon>Eukaryota</taxon>
        <taxon>Viridiplantae</taxon>
        <taxon>Streptophyta</taxon>
        <taxon>Embryophyta</taxon>
        <taxon>Tracheophyta</taxon>
        <taxon>Spermatophyta</taxon>
        <taxon>Magnoliopsida</taxon>
        <taxon>eudicotyledons</taxon>
        <taxon>Gunneridae</taxon>
        <taxon>Pentapetalae</taxon>
        <taxon>rosids</taxon>
        <taxon>malvids</taxon>
        <taxon>Brassicales</taxon>
        <taxon>Brassicaceae</taxon>
        <taxon>Camelineae</taxon>
        <taxon>Arabidopsis</taxon>
    </lineage>
</organism>